<proteinExistence type="predicted"/>
<feature type="compositionally biased region" description="Polar residues" evidence="11">
    <location>
        <begin position="441"/>
        <end position="451"/>
    </location>
</feature>
<keyword evidence="5" id="KW-0862">Zinc</keyword>
<dbReference type="SUPFAM" id="SSF57667">
    <property type="entry name" value="beta-beta-alpha zinc fingers"/>
    <property type="match status" value="2"/>
</dbReference>
<reference evidence="15" key="1">
    <citation type="journal article" date="2023" name="G3 (Bethesda)">
        <title>Whole genome assembly and annotation of the endangered Caribbean coral Acropora cervicornis.</title>
        <authorList>
            <person name="Selwyn J.D."/>
            <person name="Vollmer S.V."/>
        </authorList>
    </citation>
    <scope>NUCLEOTIDE SEQUENCE</scope>
    <source>
        <strain evidence="15">K2</strain>
    </source>
</reference>
<dbReference type="Gene3D" id="4.10.1240.50">
    <property type="match status" value="1"/>
</dbReference>
<feature type="region of interest" description="Disordered" evidence="11">
    <location>
        <begin position="779"/>
        <end position="809"/>
    </location>
</feature>
<feature type="domain" description="C2H2-type" evidence="12">
    <location>
        <begin position="514"/>
        <end position="541"/>
    </location>
</feature>
<dbReference type="PANTHER" id="PTHR16089:SF40">
    <property type="entry name" value="SUPPRESSOR OF ACTIVATED EGL-4 PROTEIN 1"/>
    <property type="match status" value="1"/>
</dbReference>
<feature type="region of interest" description="Disordered" evidence="11">
    <location>
        <begin position="900"/>
        <end position="1019"/>
    </location>
</feature>
<dbReference type="GO" id="GO:0008270">
    <property type="term" value="F:zinc ion binding"/>
    <property type="evidence" value="ECO:0007669"/>
    <property type="project" value="UniProtKB-KW"/>
</dbReference>
<feature type="region of interest" description="Disordered" evidence="11">
    <location>
        <begin position="155"/>
        <end position="183"/>
    </location>
</feature>
<dbReference type="InterPro" id="IPR017884">
    <property type="entry name" value="SANT_dom"/>
</dbReference>
<dbReference type="GO" id="GO:0006357">
    <property type="term" value="P:regulation of transcription by RNA polymerase II"/>
    <property type="evidence" value="ECO:0007669"/>
    <property type="project" value="TreeGrafter"/>
</dbReference>
<gene>
    <name evidence="15" type="ORF">P5673_007097</name>
</gene>
<feature type="domain" description="C2H2-type" evidence="12">
    <location>
        <begin position="542"/>
        <end position="571"/>
    </location>
</feature>
<keyword evidence="7" id="KW-0238">DNA-binding</keyword>
<evidence type="ECO:0000256" key="9">
    <source>
        <dbReference type="ARBA" id="ARBA00023242"/>
    </source>
</evidence>
<dbReference type="InterPro" id="IPR051066">
    <property type="entry name" value="Trans_reg/Corepressor"/>
</dbReference>
<feature type="region of interest" description="Disordered" evidence="11">
    <location>
        <begin position="1293"/>
        <end position="1341"/>
    </location>
</feature>
<evidence type="ECO:0000256" key="5">
    <source>
        <dbReference type="ARBA" id="ARBA00022833"/>
    </source>
</evidence>
<feature type="compositionally biased region" description="Basic and acidic residues" evidence="11">
    <location>
        <begin position="587"/>
        <end position="603"/>
    </location>
</feature>
<evidence type="ECO:0000259" key="14">
    <source>
        <dbReference type="PROSITE" id="PS51293"/>
    </source>
</evidence>
<keyword evidence="16" id="KW-1185">Reference proteome</keyword>
<feature type="domain" description="C2H2-type" evidence="12">
    <location>
        <begin position="486"/>
        <end position="513"/>
    </location>
</feature>
<feature type="compositionally biased region" description="Basic and acidic residues" evidence="11">
    <location>
        <begin position="950"/>
        <end position="966"/>
    </location>
</feature>
<evidence type="ECO:0000313" key="16">
    <source>
        <dbReference type="Proteomes" id="UP001249851"/>
    </source>
</evidence>
<accession>A0AAD9VC14</accession>
<dbReference type="EMBL" id="JARQWQ010000011">
    <property type="protein sequence ID" value="KAK2568983.1"/>
    <property type="molecule type" value="Genomic_DNA"/>
</dbReference>
<feature type="domain" description="C2H2-type" evidence="12">
    <location>
        <begin position="1269"/>
        <end position="1298"/>
    </location>
</feature>
<evidence type="ECO:0000313" key="15">
    <source>
        <dbReference type="EMBL" id="KAK2568983.1"/>
    </source>
</evidence>
<dbReference type="Proteomes" id="UP001249851">
    <property type="component" value="Unassembled WGS sequence"/>
</dbReference>
<name>A0AAD9VC14_ACRCE</name>
<feature type="region of interest" description="Disordered" evidence="11">
    <location>
        <begin position="1"/>
        <end position="32"/>
    </location>
</feature>
<dbReference type="GO" id="GO:0000118">
    <property type="term" value="C:histone deacetylase complex"/>
    <property type="evidence" value="ECO:0007669"/>
    <property type="project" value="TreeGrafter"/>
</dbReference>
<keyword evidence="9" id="KW-0539">Nucleus</keyword>
<keyword evidence="2" id="KW-0479">Metal-binding</keyword>
<evidence type="ECO:0000256" key="1">
    <source>
        <dbReference type="ARBA" id="ARBA00004123"/>
    </source>
</evidence>
<dbReference type="PANTHER" id="PTHR16089">
    <property type="entry name" value="REST COREPRESSOR COREST PROTEIN-RELATED"/>
    <property type="match status" value="1"/>
</dbReference>
<comment type="subcellular location">
    <subcellularLocation>
        <location evidence="1">Nucleus</location>
    </subcellularLocation>
</comment>
<evidence type="ECO:0000259" key="13">
    <source>
        <dbReference type="PROSITE" id="PS51156"/>
    </source>
</evidence>
<organism evidence="15 16">
    <name type="scientific">Acropora cervicornis</name>
    <name type="common">Staghorn coral</name>
    <dbReference type="NCBI Taxonomy" id="6130"/>
    <lineage>
        <taxon>Eukaryota</taxon>
        <taxon>Metazoa</taxon>
        <taxon>Cnidaria</taxon>
        <taxon>Anthozoa</taxon>
        <taxon>Hexacorallia</taxon>
        <taxon>Scleractinia</taxon>
        <taxon>Astrocoeniina</taxon>
        <taxon>Acroporidae</taxon>
        <taxon>Acropora</taxon>
    </lineage>
</organism>
<keyword evidence="8" id="KW-0804">Transcription</keyword>
<evidence type="ECO:0000256" key="3">
    <source>
        <dbReference type="ARBA" id="ARBA00022737"/>
    </source>
</evidence>
<keyword evidence="3" id="KW-0677">Repeat</keyword>
<dbReference type="PROSITE" id="PS50157">
    <property type="entry name" value="ZINC_FINGER_C2H2_2"/>
    <property type="match status" value="4"/>
</dbReference>
<feature type="domain" description="ELM2" evidence="13">
    <location>
        <begin position="1079"/>
        <end position="1170"/>
    </location>
</feature>
<protein>
    <submittedName>
        <fullName evidence="15">Transcriptional-regulating factor 1</fullName>
    </submittedName>
</protein>
<feature type="compositionally biased region" description="Polar residues" evidence="11">
    <location>
        <begin position="785"/>
        <end position="809"/>
    </location>
</feature>
<dbReference type="FunFam" id="3.30.160.60:FF:000656">
    <property type="entry name" value="Zinc finger protein 541"/>
    <property type="match status" value="1"/>
</dbReference>
<dbReference type="FunFam" id="1.10.10.60:FF:000012">
    <property type="entry name" value="Metastasis-associated 1 family, member 3"/>
    <property type="match status" value="1"/>
</dbReference>
<feature type="domain" description="SANT" evidence="14">
    <location>
        <begin position="1185"/>
        <end position="1237"/>
    </location>
</feature>
<dbReference type="SMART" id="SM01189">
    <property type="entry name" value="ELM2"/>
    <property type="match status" value="1"/>
</dbReference>
<evidence type="ECO:0000259" key="12">
    <source>
        <dbReference type="PROSITE" id="PS50157"/>
    </source>
</evidence>
<feature type="compositionally biased region" description="Polar residues" evidence="11">
    <location>
        <begin position="717"/>
        <end position="727"/>
    </location>
</feature>
<feature type="compositionally biased region" description="Basic and acidic residues" evidence="11">
    <location>
        <begin position="916"/>
        <end position="942"/>
    </location>
</feature>
<feature type="region of interest" description="Disordered" evidence="11">
    <location>
        <begin position="567"/>
        <end position="701"/>
    </location>
</feature>
<feature type="compositionally biased region" description="Low complexity" evidence="11">
    <location>
        <begin position="630"/>
        <end position="642"/>
    </location>
</feature>
<dbReference type="GO" id="GO:0005667">
    <property type="term" value="C:transcription regulator complex"/>
    <property type="evidence" value="ECO:0007669"/>
    <property type="project" value="TreeGrafter"/>
</dbReference>
<dbReference type="Pfam" id="PF13912">
    <property type="entry name" value="zf-C2H2_6"/>
    <property type="match status" value="2"/>
</dbReference>
<keyword evidence="6" id="KW-0805">Transcription regulation</keyword>
<dbReference type="PROSITE" id="PS51293">
    <property type="entry name" value="SANT"/>
    <property type="match status" value="1"/>
</dbReference>
<evidence type="ECO:0000256" key="2">
    <source>
        <dbReference type="ARBA" id="ARBA00022723"/>
    </source>
</evidence>
<feature type="compositionally biased region" description="Low complexity" evidence="11">
    <location>
        <begin position="1312"/>
        <end position="1322"/>
    </location>
</feature>
<dbReference type="Pfam" id="PF01448">
    <property type="entry name" value="ELM2"/>
    <property type="match status" value="1"/>
</dbReference>
<feature type="region of interest" description="Disordered" evidence="11">
    <location>
        <begin position="385"/>
        <end position="483"/>
    </location>
</feature>
<dbReference type="FunFam" id="3.30.160.60:FF:000744">
    <property type="entry name" value="zinc finger E-box-binding homeobox 1"/>
    <property type="match status" value="1"/>
</dbReference>
<dbReference type="PROSITE" id="PS51156">
    <property type="entry name" value="ELM2"/>
    <property type="match status" value="1"/>
</dbReference>
<evidence type="ECO:0000256" key="7">
    <source>
        <dbReference type="ARBA" id="ARBA00023125"/>
    </source>
</evidence>
<evidence type="ECO:0000256" key="10">
    <source>
        <dbReference type="PROSITE-ProRule" id="PRU00042"/>
    </source>
</evidence>
<evidence type="ECO:0000256" key="4">
    <source>
        <dbReference type="ARBA" id="ARBA00022771"/>
    </source>
</evidence>
<evidence type="ECO:0000256" key="11">
    <source>
        <dbReference type="SAM" id="MobiDB-lite"/>
    </source>
</evidence>
<evidence type="ECO:0000256" key="8">
    <source>
        <dbReference type="ARBA" id="ARBA00023163"/>
    </source>
</evidence>
<evidence type="ECO:0000256" key="6">
    <source>
        <dbReference type="ARBA" id="ARBA00023015"/>
    </source>
</evidence>
<dbReference type="PROSITE" id="PS00028">
    <property type="entry name" value="ZINC_FINGER_C2H2_1"/>
    <property type="match status" value="4"/>
</dbReference>
<dbReference type="Gene3D" id="1.10.10.60">
    <property type="entry name" value="Homeodomain-like"/>
    <property type="match status" value="1"/>
</dbReference>
<dbReference type="InterPro" id="IPR000949">
    <property type="entry name" value="ELM2_dom"/>
</dbReference>
<feature type="region of interest" description="Disordered" evidence="11">
    <location>
        <begin position="708"/>
        <end position="727"/>
    </location>
</feature>
<feature type="compositionally biased region" description="Acidic residues" evidence="11">
    <location>
        <begin position="161"/>
        <end position="170"/>
    </location>
</feature>
<feature type="compositionally biased region" description="Polar residues" evidence="11">
    <location>
        <begin position="385"/>
        <end position="401"/>
    </location>
</feature>
<keyword evidence="4 10" id="KW-0863">Zinc-finger</keyword>
<dbReference type="InterPro" id="IPR036236">
    <property type="entry name" value="Znf_C2H2_sf"/>
</dbReference>
<dbReference type="GO" id="GO:0003677">
    <property type="term" value="F:DNA binding"/>
    <property type="evidence" value="ECO:0007669"/>
    <property type="project" value="UniProtKB-KW"/>
</dbReference>
<comment type="caution">
    <text evidence="15">The sequence shown here is derived from an EMBL/GenBank/DDBJ whole genome shotgun (WGS) entry which is preliminary data.</text>
</comment>
<dbReference type="GO" id="GO:0003714">
    <property type="term" value="F:transcription corepressor activity"/>
    <property type="evidence" value="ECO:0007669"/>
    <property type="project" value="TreeGrafter"/>
</dbReference>
<dbReference type="SMART" id="SM00355">
    <property type="entry name" value="ZnF_C2H2"/>
    <property type="match status" value="4"/>
</dbReference>
<dbReference type="InterPro" id="IPR013087">
    <property type="entry name" value="Znf_C2H2_type"/>
</dbReference>
<dbReference type="Pfam" id="PF00096">
    <property type="entry name" value="zf-C2H2"/>
    <property type="match status" value="1"/>
</dbReference>
<reference evidence="15" key="2">
    <citation type="journal article" date="2023" name="Science">
        <title>Genomic signatures of disease resistance in endangered staghorn corals.</title>
        <authorList>
            <person name="Vollmer S.V."/>
            <person name="Selwyn J.D."/>
            <person name="Despard B.A."/>
            <person name="Roesel C.L."/>
        </authorList>
    </citation>
    <scope>NUCLEOTIDE SEQUENCE</scope>
    <source>
        <strain evidence="15">K2</strain>
    </source>
</reference>
<sequence>MSFETFPCGSPEAESTEEPAQSLYVENSDEEPSRLLMKKPMDSQPSRLAETANIEDKIMSEDEIAQVNASGGERLKLNAKNEDIRTKNVDVSVRRLEGHNIFPKRAHWIQLNCGNPSTGGSHTLISNERQQQGDLNSNSGKKYEVTDRASVIIKRSKEQQDIESDSDSESQDANNLREKDSLHCNENISGVEANDDSVPSTVSHSRAIYFNHNGRHEDVNKLQDKGNSRSLQSVHGEIVRGVHNETEAMPICYLPAGAYPHMVAMQGSAGTSNREQFVHASTGEVKRFQQHADYVSGKPEQQVPVVTSAINQNEGNVFGKLQHSGVSGIQYVDRAMLHPSGYAVIPGIGPVRVMDGMYYQGIPMGVDQSRFDNFASVPSFIPMSNMSPENVGSQLSSSTGSKADPRSHPSQEKQLNAAKPYAGPVQGAVSPASSLEEKRLTNSPAVKSESGSPAPIFGEDADSKKLTPAKLKGKPKLGSGATKPEIKCEQCGKTFGSSSALAKHKLTHSDERKYVCSTCGKGFKRQDHLNGHMVTHRDKKPYECNYADCDKSYCDMRSLRRHLENHHAQNGLSDPRAPGSGSPSLNCEDKPTSHVVNNERSDSPRNLPKFAKGRLLKDRSDHLQVSGYDSGRSSGRSTPGSTNDQSTPRERPTDLPLEGPILNQLRERNSDSFSSTASEDAAGNSGEQSVPEKGTDVPKHHSAVDLLKQTADRVKTQRNTGSSGEMWQSPYMSYQQWYPVYSQDPRFVYQYHPMFPSTVYQMPVNPVSGLVTDPRQRMIRDSDTPTEGTKTVGVPSNITPSPSQEYHPSESMQVPFFKQQQSGRHAGTPTDPTAVAVATAKEMGHYRYAGESYYGVHPQGTQWQQVRYDEAIHTYNTAPSMGNSKPSMLYDHAMQCESNGTSSIESHLRASPFGGEKSDNTDEPAEKRQRMSEVVVSERRDTSGPSHTLVKLEDNNNDQEKGEEPVFRNPAEVVVTPRRKQRPRPEPLTIPPSASTKYHCNRPVSPVNRNRPCSPPYTPPPMLSPRSIYHVNSLGNVTPRLSASYAAPMTPSRIQLLSSHSHRSSDLTGEEEVVPFPEPKINVGPDFQAEVPPFAGPKERAMFDEHKATLVWEPMDEKKRSRREEIESYLEMACSVAVLGGGSNKEYALHILHKVNGNIKDAVKLLLCQKYFTKNDDPMFDYHYEGSVRWASRERQLFRQNFRTKGKEFAELQKDVGEKKSVFDCIEFYYHWKAAHPEAVRGRTRYIDSDSDEDYEDTSSETNSNPSFFECDFPQCNAKFVSRQALNGHIRVHGGSFMKPTEPRRKNRNTVGPGPNGSSPGSAVRKRKSPSPAPATTINDMNNQGEEIADFNRMSAQMCVLLCILVRIFHKIKSRSAHMKTHVKRPDDDEKLAAKLAASKNH</sequence>
<dbReference type="Gene3D" id="3.30.160.60">
    <property type="entry name" value="Classic Zinc Finger"/>
    <property type="match status" value="4"/>
</dbReference>